<keyword evidence="1" id="KW-1133">Transmembrane helix</keyword>
<feature type="transmembrane region" description="Helical" evidence="1">
    <location>
        <begin position="150"/>
        <end position="171"/>
    </location>
</feature>
<dbReference type="PANTHER" id="PTHR42109">
    <property type="entry name" value="UNPLACED GENOMIC SCAFFOLD UM_SCAF_CONTIG_1.265, WHOLE GENOME SHOTGUN SEQUENCE"/>
    <property type="match status" value="1"/>
</dbReference>
<dbReference type="OrthoDB" id="2560628at2759"/>
<evidence type="ECO:0000313" key="3">
    <source>
        <dbReference type="EMBL" id="TGJ78764.1"/>
    </source>
</evidence>
<dbReference type="InterPro" id="IPR056119">
    <property type="entry name" value="DUF7702"/>
</dbReference>
<sequence length="298" mass="32137">MELTVRNNISIAQIVLFLPFLAVAIILCVRHGFGSNAGWLFLVLFSLFRIVGASLQLAATANPRNIGLFVGALTLQSIGLSDFIIVLLALLNRALGSMKKGRNAIVNPRVLFLSQLLVFVGVILGSVGGSNSGSRYAETGEYKTSTLTEAGISLTIAGFVLLVIATITVGLNVSYADPGEKRVVLAVALSLPFLLVRVIYSAAGTFNRNSVFNNVSGDAYVFLGTAVIEEIIIVLIIEAIGLTLQVRPKTNDPSSQSPLLRLFGHLRGRYGNYEMERLNQSEHRNSGAFNERVNLNSR</sequence>
<keyword evidence="4" id="KW-1185">Reference proteome</keyword>
<keyword evidence="1" id="KW-0812">Transmembrane</keyword>
<dbReference type="Proteomes" id="UP000297716">
    <property type="component" value="Unassembled WGS sequence"/>
</dbReference>
<feature type="transmembrane region" description="Helical" evidence="1">
    <location>
        <begin position="183"/>
        <end position="200"/>
    </location>
</feature>
<protein>
    <recommendedName>
        <fullName evidence="2">DUF7702 domain-containing protein</fullName>
    </recommendedName>
</protein>
<comment type="caution">
    <text evidence="3">The sequence shown here is derived from an EMBL/GenBank/DDBJ whole genome shotgun (WGS) entry which is preliminary data.</text>
</comment>
<feature type="transmembrane region" description="Helical" evidence="1">
    <location>
        <begin position="37"/>
        <end position="59"/>
    </location>
</feature>
<feature type="transmembrane region" description="Helical" evidence="1">
    <location>
        <begin position="220"/>
        <end position="244"/>
    </location>
</feature>
<feature type="transmembrane region" description="Helical" evidence="1">
    <location>
        <begin position="110"/>
        <end position="130"/>
    </location>
</feature>
<dbReference type="EMBL" id="SKBN01000352">
    <property type="protein sequence ID" value="TGJ78764.1"/>
    <property type="molecule type" value="Genomic_DNA"/>
</dbReference>
<proteinExistence type="predicted"/>
<feature type="transmembrane region" description="Helical" evidence="1">
    <location>
        <begin position="12"/>
        <end position="30"/>
    </location>
</feature>
<reference evidence="3 4" key="1">
    <citation type="submission" date="2019-03" db="EMBL/GenBank/DDBJ databases">
        <title>Draft genome sequence of Xylaria hypoxylon DSM 108379, a ubiquitous saprotrophic-parasitic fungi on hardwood.</title>
        <authorList>
            <person name="Buettner E."/>
            <person name="Leonhardt S."/>
            <person name="Gebauer A.M."/>
            <person name="Liers C."/>
            <person name="Hofrichter M."/>
            <person name="Kellner H."/>
        </authorList>
    </citation>
    <scope>NUCLEOTIDE SEQUENCE [LARGE SCALE GENOMIC DNA]</scope>
    <source>
        <strain evidence="3 4">DSM 108379</strain>
    </source>
</reference>
<accession>A0A4Z0Y4S0</accession>
<feature type="domain" description="DUF7702" evidence="2">
    <location>
        <begin position="3"/>
        <end position="246"/>
    </location>
</feature>
<evidence type="ECO:0000313" key="4">
    <source>
        <dbReference type="Proteomes" id="UP000297716"/>
    </source>
</evidence>
<name>A0A4Z0Y4S0_9PEZI</name>
<dbReference type="Pfam" id="PF24800">
    <property type="entry name" value="DUF7702"/>
    <property type="match status" value="1"/>
</dbReference>
<dbReference type="PANTHER" id="PTHR42109:SF2">
    <property type="entry name" value="INTEGRAL MEMBRANE PROTEIN"/>
    <property type="match status" value="1"/>
</dbReference>
<gene>
    <name evidence="3" type="ORF">E0Z10_g10008</name>
</gene>
<evidence type="ECO:0000256" key="1">
    <source>
        <dbReference type="SAM" id="Phobius"/>
    </source>
</evidence>
<evidence type="ECO:0000259" key="2">
    <source>
        <dbReference type="Pfam" id="PF24800"/>
    </source>
</evidence>
<dbReference type="AlphaFoldDB" id="A0A4Z0Y4S0"/>
<feature type="transmembrane region" description="Helical" evidence="1">
    <location>
        <begin position="65"/>
        <end position="90"/>
    </location>
</feature>
<keyword evidence="1" id="KW-0472">Membrane</keyword>
<dbReference type="STRING" id="37992.A0A4Z0Y4S0"/>
<organism evidence="3 4">
    <name type="scientific">Xylaria hypoxylon</name>
    <dbReference type="NCBI Taxonomy" id="37992"/>
    <lineage>
        <taxon>Eukaryota</taxon>
        <taxon>Fungi</taxon>
        <taxon>Dikarya</taxon>
        <taxon>Ascomycota</taxon>
        <taxon>Pezizomycotina</taxon>
        <taxon>Sordariomycetes</taxon>
        <taxon>Xylariomycetidae</taxon>
        <taxon>Xylariales</taxon>
        <taxon>Xylariaceae</taxon>
        <taxon>Xylaria</taxon>
    </lineage>
</organism>